<dbReference type="Proteomes" id="UP000005237">
    <property type="component" value="Unassembled WGS sequence"/>
</dbReference>
<reference evidence="1" key="2">
    <citation type="submission" date="2022-06" db="UniProtKB">
        <authorList>
            <consortium name="EnsemblMetazoa"/>
        </authorList>
    </citation>
    <scope>IDENTIFICATION</scope>
    <source>
        <strain evidence="1">DF5081</strain>
    </source>
</reference>
<protein>
    <submittedName>
        <fullName evidence="1">Uncharacterized protein</fullName>
    </submittedName>
</protein>
<organism evidence="1 2">
    <name type="scientific">Caenorhabditis japonica</name>
    <dbReference type="NCBI Taxonomy" id="281687"/>
    <lineage>
        <taxon>Eukaryota</taxon>
        <taxon>Metazoa</taxon>
        <taxon>Ecdysozoa</taxon>
        <taxon>Nematoda</taxon>
        <taxon>Chromadorea</taxon>
        <taxon>Rhabditida</taxon>
        <taxon>Rhabditina</taxon>
        <taxon>Rhabditomorpha</taxon>
        <taxon>Rhabditoidea</taxon>
        <taxon>Rhabditidae</taxon>
        <taxon>Peloderinae</taxon>
        <taxon>Caenorhabditis</taxon>
    </lineage>
</organism>
<dbReference type="AlphaFoldDB" id="A0A8R1I427"/>
<evidence type="ECO:0000313" key="2">
    <source>
        <dbReference type="Proteomes" id="UP000005237"/>
    </source>
</evidence>
<dbReference type="Gene3D" id="4.10.1000.40">
    <property type="match status" value="1"/>
</dbReference>
<dbReference type="EnsemblMetazoa" id="CJA14621.1">
    <property type="protein sequence ID" value="CJA14621.1"/>
    <property type="gene ID" value="WBGene00133825"/>
</dbReference>
<name>A0A8R1I427_CAEJA</name>
<reference evidence="2" key="1">
    <citation type="submission" date="2010-08" db="EMBL/GenBank/DDBJ databases">
        <authorList>
            <consortium name="Caenorhabditis japonica Sequencing Consortium"/>
            <person name="Wilson R.K."/>
        </authorList>
    </citation>
    <scope>NUCLEOTIDE SEQUENCE [LARGE SCALE GENOMIC DNA]</scope>
    <source>
        <strain evidence="2">DF5081</strain>
    </source>
</reference>
<evidence type="ECO:0000313" key="1">
    <source>
        <dbReference type="EnsemblMetazoa" id="CJA14621.1"/>
    </source>
</evidence>
<sequence>MDEDGWNEFRDHVYKEAVKKRMYRHGVAQSNGSLSVALRGVGACPHGPPVRCKNFPQCPGAKCIYSHSMCRYLESCNKLSCPFDHPHRHRTCMSCINDMKMKNQKRRN</sequence>
<proteinExistence type="predicted"/>
<keyword evidence="2" id="KW-1185">Reference proteome</keyword>
<accession>A0A8R1I427</accession>